<accession>A0A5N6HBM1</accession>
<dbReference type="EMBL" id="ML734557">
    <property type="protein sequence ID" value="KAB8251922.1"/>
    <property type="molecule type" value="Genomic_DNA"/>
</dbReference>
<name>A0A5N6HBM1_ASPFL</name>
<sequence length="114" mass="13022">MEQTTPFREPRLNQIKMPPPKDLINISGISKDALRKELLEALKSSIIKEDTREFLKDHRKLSWLIDEGLRYAVKVYVKPKDFVGASGLGERCDADTVREVVKRLLQDYPLGPSA</sequence>
<gene>
    <name evidence="1" type="ORF">BDV35DRAFT_387684</name>
</gene>
<organism evidence="1">
    <name type="scientific">Aspergillus flavus</name>
    <dbReference type="NCBI Taxonomy" id="5059"/>
    <lineage>
        <taxon>Eukaryota</taxon>
        <taxon>Fungi</taxon>
        <taxon>Dikarya</taxon>
        <taxon>Ascomycota</taxon>
        <taxon>Pezizomycotina</taxon>
        <taxon>Eurotiomycetes</taxon>
        <taxon>Eurotiomycetidae</taxon>
        <taxon>Eurotiales</taxon>
        <taxon>Aspergillaceae</taxon>
        <taxon>Aspergillus</taxon>
        <taxon>Aspergillus subgen. Circumdati</taxon>
    </lineage>
</organism>
<dbReference type="AlphaFoldDB" id="A0A5N6HBM1"/>
<evidence type="ECO:0000313" key="1">
    <source>
        <dbReference type="EMBL" id="KAB8251922.1"/>
    </source>
</evidence>
<dbReference type="Proteomes" id="UP000325434">
    <property type="component" value="Unassembled WGS sequence"/>
</dbReference>
<dbReference type="VEuPathDB" id="FungiDB:F9C07_2225703"/>
<proteinExistence type="predicted"/>
<reference evidence="1" key="1">
    <citation type="submission" date="2019-04" db="EMBL/GenBank/DDBJ databases">
        <title>Friends and foes A comparative genomics study of 23 Aspergillus species from section Flavi.</title>
        <authorList>
            <consortium name="DOE Joint Genome Institute"/>
            <person name="Kjaerbolling I."/>
            <person name="Vesth T."/>
            <person name="Frisvad J.C."/>
            <person name="Nybo J.L."/>
            <person name="Theobald S."/>
            <person name="Kildgaard S."/>
            <person name="Isbrandt T."/>
            <person name="Kuo A."/>
            <person name="Sato A."/>
            <person name="Lyhne E.K."/>
            <person name="Kogle M.E."/>
            <person name="Wiebenga A."/>
            <person name="Kun R.S."/>
            <person name="Lubbers R.J."/>
            <person name="Makela M.R."/>
            <person name="Barry K."/>
            <person name="Chovatia M."/>
            <person name="Clum A."/>
            <person name="Daum C."/>
            <person name="Haridas S."/>
            <person name="He G."/>
            <person name="LaButti K."/>
            <person name="Lipzen A."/>
            <person name="Mondo S."/>
            <person name="Riley R."/>
            <person name="Salamov A."/>
            <person name="Simmons B.A."/>
            <person name="Magnuson J.K."/>
            <person name="Henrissat B."/>
            <person name="Mortensen U.H."/>
            <person name="Larsen T.O."/>
            <person name="Devries R.P."/>
            <person name="Grigoriev I.V."/>
            <person name="Machida M."/>
            <person name="Baker S.E."/>
            <person name="Andersen M.R."/>
        </authorList>
    </citation>
    <scope>NUCLEOTIDE SEQUENCE [LARGE SCALE GENOMIC DNA]</scope>
    <source>
        <strain evidence="1">CBS 121.62</strain>
    </source>
</reference>
<protein>
    <submittedName>
        <fullName evidence="1">Uncharacterized protein</fullName>
    </submittedName>
</protein>
<dbReference type="VEuPathDB" id="FungiDB:AFLA_001456"/>